<proteinExistence type="predicted"/>
<feature type="transmembrane region" description="Helical" evidence="2">
    <location>
        <begin position="140"/>
        <end position="160"/>
    </location>
</feature>
<dbReference type="EMBL" id="ML145274">
    <property type="protein sequence ID" value="TBU51962.1"/>
    <property type="molecule type" value="Genomic_DNA"/>
</dbReference>
<accession>A0A4Q9PFZ9</accession>
<keyword evidence="2" id="KW-0472">Membrane</keyword>
<sequence length="239" mass="25941">MGAPRQRCIAKGNKQLGMFWVTPNVGRLHRVVGHGFPKLYSRRVAASWYLTGTPGIRPGSHHLPNPPEHRTTFDVELAARNTSTSLPSRGSRTAAYAGHCPDPSSSTASSSAPSGRTSSLLLLPVFATTVIAAHQFELCIWLLATLCFAPLTAVLVPVMVRLGLRWMENRSPPTQKAQQLPAQASYRGPSRKARAAFTTLHFLSEIVYRASILATEVARASRFTSKHHRAGGFPIAHGS</sequence>
<reference evidence="3 4" key="1">
    <citation type="submission" date="2019-01" db="EMBL/GenBank/DDBJ databases">
        <title>Draft genome sequences of three monokaryotic isolates of the white-rot basidiomycete fungus Dichomitus squalens.</title>
        <authorList>
            <consortium name="DOE Joint Genome Institute"/>
            <person name="Lopez S.C."/>
            <person name="Andreopoulos B."/>
            <person name="Pangilinan J."/>
            <person name="Lipzen A."/>
            <person name="Riley R."/>
            <person name="Ahrendt S."/>
            <person name="Ng V."/>
            <person name="Barry K."/>
            <person name="Daum C."/>
            <person name="Grigoriev I.V."/>
            <person name="Hilden K.S."/>
            <person name="Makela M.R."/>
            <person name="de Vries R.P."/>
        </authorList>
    </citation>
    <scope>NUCLEOTIDE SEQUENCE [LARGE SCALE GENOMIC DNA]</scope>
    <source>
        <strain evidence="3 4">CBS 464.89</strain>
    </source>
</reference>
<protein>
    <submittedName>
        <fullName evidence="3">Uncharacterized protein</fullName>
    </submittedName>
</protein>
<evidence type="ECO:0000313" key="3">
    <source>
        <dbReference type="EMBL" id="TBU51962.1"/>
    </source>
</evidence>
<evidence type="ECO:0000256" key="1">
    <source>
        <dbReference type="SAM" id="MobiDB-lite"/>
    </source>
</evidence>
<evidence type="ECO:0000256" key="2">
    <source>
        <dbReference type="SAM" id="Phobius"/>
    </source>
</evidence>
<dbReference type="Proteomes" id="UP000292082">
    <property type="component" value="Unassembled WGS sequence"/>
</dbReference>
<keyword evidence="2" id="KW-0812">Transmembrane</keyword>
<keyword evidence="4" id="KW-1185">Reference proteome</keyword>
<keyword evidence="2" id="KW-1133">Transmembrane helix</keyword>
<feature type="region of interest" description="Disordered" evidence="1">
    <location>
        <begin position="82"/>
        <end position="112"/>
    </location>
</feature>
<evidence type="ECO:0000313" key="4">
    <source>
        <dbReference type="Proteomes" id="UP000292082"/>
    </source>
</evidence>
<feature type="compositionally biased region" description="Polar residues" evidence="1">
    <location>
        <begin position="82"/>
        <end position="91"/>
    </location>
</feature>
<name>A0A4Q9PFZ9_9APHY</name>
<dbReference type="AlphaFoldDB" id="A0A4Q9PFZ9"/>
<gene>
    <name evidence="3" type="ORF">BD310DRAFT_833206</name>
</gene>
<organism evidence="3 4">
    <name type="scientific">Dichomitus squalens</name>
    <dbReference type="NCBI Taxonomy" id="114155"/>
    <lineage>
        <taxon>Eukaryota</taxon>
        <taxon>Fungi</taxon>
        <taxon>Dikarya</taxon>
        <taxon>Basidiomycota</taxon>
        <taxon>Agaricomycotina</taxon>
        <taxon>Agaricomycetes</taxon>
        <taxon>Polyporales</taxon>
        <taxon>Polyporaceae</taxon>
        <taxon>Dichomitus</taxon>
    </lineage>
</organism>
<feature type="compositionally biased region" description="Low complexity" evidence="1">
    <location>
        <begin position="103"/>
        <end position="112"/>
    </location>
</feature>